<evidence type="ECO:0000256" key="1">
    <source>
        <dbReference type="SAM" id="MobiDB-lite"/>
    </source>
</evidence>
<organism evidence="2 3">
    <name type="scientific">Pleurodeles waltl</name>
    <name type="common">Iberian ribbed newt</name>
    <dbReference type="NCBI Taxonomy" id="8319"/>
    <lineage>
        <taxon>Eukaryota</taxon>
        <taxon>Metazoa</taxon>
        <taxon>Chordata</taxon>
        <taxon>Craniata</taxon>
        <taxon>Vertebrata</taxon>
        <taxon>Euteleostomi</taxon>
        <taxon>Amphibia</taxon>
        <taxon>Batrachia</taxon>
        <taxon>Caudata</taxon>
        <taxon>Salamandroidea</taxon>
        <taxon>Salamandridae</taxon>
        <taxon>Pleurodelinae</taxon>
        <taxon>Pleurodeles</taxon>
    </lineage>
</organism>
<keyword evidence="3" id="KW-1185">Reference proteome</keyword>
<proteinExistence type="predicted"/>
<accession>A0AAV7MFQ6</accession>
<evidence type="ECO:0008006" key="4">
    <source>
        <dbReference type="Google" id="ProtNLM"/>
    </source>
</evidence>
<comment type="caution">
    <text evidence="2">The sequence shown here is derived from an EMBL/GenBank/DDBJ whole genome shotgun (WGS) entry which is preliminary data.</text>
</comment>
<evidence type="ECO:0000313" key="3">
    <source>
        <dbReference type="Proteomes" id="UP001066276"/>
    </source>
</evidence>
<feature type="region of interest" description="Disordered" evidence="1">
    <location>
        <begin position="122"/>
        <end position="146"/>
    </location>
</feature>
<protein>
    <recommendedName>
        <fullName evidence="4">Secreted protein</fullName>
    </recommendedName>
</protein>
<name>A0AAV7MFQ6_PLEWA</name>
<reference evidence="2" key="1">
    <citation type="journal article" date="2022" name="bioRxiv">
        <title>Sequencing and chromosome-scale assembly of the giantPleurodeles waltlgenome.</title>
        <authorList>
            <person name="Brown T."/>
            <person name="Elewa A."/>
            <person name="Iarovenko S."/>
            <person name="Subramanian E."/>
            <person name="Araus A.J."/>
            <person name="Petzold A."/>
            <person name="Susuki M."/>
            <person name="Suzuki K.-i.T."/>
            <person name="Hayashi T."/>
            <person name="Toyoda A."/>
            <person name="Oliveira C."/>
            <person name="Osipova E."/>
            <person name="Leigh N.D."/>
            <person name="Simon A."/>
            <person name="Yun M.H."/>
        </authorList>
    </citation>
    <scope>NUCLEOTIDE SEQUENCE</scope>
    <source>
        <strain evidence="2">20211129_DDA</strain>
        <tissue evidence="2">Liver</tissue>
    </source>
</reference>
<dbReference type="EMBL" id="JANPWB010000014">
    <property type="protein sequence ID" value="KAJ1101969.1"/>
    <property type="molecule type" value="Genomic_DNA"/>
</dbReference>
<dbReference type="Proteomes" id="UP001066276">
    <property type="component" value="Chromosome 10"/>
</dbReference>
<gene>
    <name evidence="2" type="ORF">NDU88_007030</name>
</gene>
<sequence>MRLPGVASASVLTCMCTSRRPHGNRCIVRPCIRDDAHSPLRTRPRRSQAAVVPQPIVIFCSLLCAASVPWVCYSSAHSFGQPGSRQTLYSRPEQDGNPKSPCAVCAHQGPRSELARTRQLVHSSPRTLHVLRPWPPSNGPTDGTHC</sequence>
<evidence type="ECO:0000313" key="2">
    <source>
        <dbReference type="EMBL" id="KAJ1101969.1"/>
    </source>
</evidence>
<dbReference type="AlphaFoldDB" id="A0AAV7MFQ6"/>